<dbReference type="InterPro" id="IPR011215">
    <property type="entry name" value="StiP_N"/>
</dbReference>
<reference evidence="3 4" key="1">
    <citation type="submission" date="2017-12" db="EMBL/GenBank/DDBJ databases">
        <title>Characterization of six clinical isolates of Enterochimera gen. nov., a novel genus of the Yersiniaciae family and the three species Enterochimera arupensis sp. nov., Enterochimera coloradensis sp. nov, and Enterochimera californica sp. nov.</title>
        <authorList>
            <person name="Rossi A."/>
            <person name="Fisher M."/>
        </authorList>
    </citation>
    <scope>NUCLEOTIDE SEQUENCE [LARGE SCALE GENOMIC DNA]</scope>
    <source>
        <strain evidence="4">2015-Iso6</strain>
    </source>
</reference>
<dbReference type="OrthoDB" id="1663315at2"/>
<name>A0A2N5EBM8_9GAMM</name>
<organism evidence="3 4">
    <name type="scientific">Chimaeribacter californicus</name>
    <dbReference type="NCBI Taxonomy" id="2060067"/>
    <lineage>
        <taxon>Bacteria</taxon>
        <taxon>Pseudomonadati</taxon>
        <taxon>Pseudomonadota</taxon>
        <taxon>Gammaproteobacteria</taxon>
        <taxon>Enterobacterales</taxon>
        <taxon>Yersiniaceae</taxon>
        <taxon>Chimaeribacter</taxon>
    </lineage>
</organism>
<dbReference type="Proteomes" id="UP000234240">
    <property type="component" value="Unassembled WGS sequence"/>
</dbReference>
<protein>
    <submittedName>
        <fullName evidence="3">Uncharacterized protein</fullName>
    </submittedName>
</protein>
<keyword evidence="4" id="KW-1185">Reference proteome</keyword>
<proteinExistence type="predicted"/>
<accession>A0A2N5EBM8</accession>
<feature type="domain" description="PELOTA RNA-binding" evidence="2">
    <location>
        <begin position="277"/>
        <end position="357"/>
    </location>
</feature>
<dbReference type="Pfam" id="PF11202">
    <property type="entry name" value="StiP"/>
    <property type="match status" value="1"/>
</dbReference>
<dbReference type="Pfam" id="PF15608">
    <property type="entry name" value="PELOTA_1"/>
    <property type="match status" value="1"/>
</dbReference>
<dbReference type="InterPro" id="IPR028157">
    <property type="entry name" value="PELOTA_dom"/>
</dbReference>
<dbReference type="EMBL" id="PJZF01000004">
    <property type="protein sequence ID" value="PLR39562.1"/>
    <property type="molecule type" value="Genomic_DNA"/>
</dbReference>
<comment type="caution">
    <text evidence="3">The sequence shown here is derived from an EMBL/GenBank/DDBJ whole genome shotgun (WGS) entry which is preliminary data.</text>
</comment>
<dbReference type="InterPro" id="IPR048336">
    <property type="entry name" value="StiP-like"/>
</dbReference>
<sequence length="359" mass="38993">MHLSHPPFSGAYAPDDVHFLLSPVAVDYTPVAEKERLIQRGEKHYSDMLSEEPAPSATHQAIYRQAMSQFGPRLAGEVAALALGLATQISARPLVLVSLVRAGVPLGVCLLHALREQGIEAVHYGISIIRDRGIDHAALDYITARHGSEGVVFVDGWTGKGAISRELTRSLAGYPAFRRASRLAVLADPGGCAWLSASGEDWLMPFGILGAPVSGLVSRSLWRDSGFHGSMYCEHLQQHDVSQAFVAEIDALRAAHNEPVIAARPDPEQRTMLRHLSQRVITMLAETYQVDSLNRIKPGIAEATRAVMRRVPEHVLVSHRDDADVALLVHLAEGAGIRVEEAGDTLGVYRAVTIIRKVA</sequence>
<dbReference type="PIRSF" id="PIRSF020979">
    <property type="entry name" value="UCP020979"/>
    <property type="match status" value="1"/>
</dbReference>
<evidence type="ECO:0000259" key="2">
    <source>
        <dbReference type="Pfam" id="PF15608"/>
    </source>
</evidence>
<evidence type="ECO:0000259" key="1">
    <source>
        <dbReference type="Pfam" id="PF11202"/>
    </source>
</evidence>
<dbReference type="AlphaFoldDB" id="A0A2N5EBM8"/>
<gene>
    <name evidence="3" type="ORF">CYR55_06685</name>
</gene>
<dbReference type="RefSeq" id="WP_101815377.1">
    <property type="nucleotide sequence ID" value="NZ_PJZF01000004.1"/>
</dbReference>
<evidence type="ECO:0000313" key="3">
    <source>
        <dbReference type="EMBL" id="PLR39562.1"/>
    </source>
</evidence>
<feature type="domain" description="Cysteine protease StiP N-terminal" evidence="1">
    <location>
        <begin position="10"/>
        <end position="249"/>
    </location>
</feature>
<evidence type="ECO:0000313" key="4">
    <source>
        <dbReference type="Proteomes" id="UP000234240"/>
    </source>
</evidence>